<dbReference type="EMBL" id="JAHBAY010000023">
    <property type="protein sequence ID" value="MBT0774125.1"/>
    <property type="molecule type" value="Genomic_DNA"/>
</dbReference>
<proteinExistence type="predicted"/>
<comment type="caution">
    <text evidence="1">The sequence shown here is derived from an EMBL/GenBank/DDBJ whole genome shotgun (WGS) entry which is preliminary data.</text>
</comment>
<dbReference type="Proteomes" id="UP001197247">
    <property type="component" value="Unassembled WGS sequence"/>
</dbReference>
<sequence length="186" mass="20600">MRWKQLFDDLEARFEEQERAEAELDLVELVRAERDQITFSDRLRAHPGVVLTFDLRDGSNRRGTLLDVGRDWVLLRSPAAAGRTADLLIPVEAVVSTGGLSQLSREGGKSVGRRLRLGSVLRGLASDRAAVGIDFWPTGHLDGTIDRVGADHLDLAMHPVDVARRAVEVRQVRTVPFQAMAAVMVR</sequence>
<dbReference type="RefSeq" id="WP_214160660.1">
    <property type="nucleotide sequence ID" value="NZ_JAHBAY010000023.1"/>
</dbReference>
<protein>
    <recommendedName>
        <fullName evidence="3">Cell shape-determining protein MreC</fullName>
    </recommendedName>
</protein>
<keyword evidence="2" id="KW-1185">Reference proteome</keyword>
<accession>A0ABS5TTN5</accession>
<evidence type="ECO:0008006" key="3">
    <source>
        <dbReference type="Google" id="ProtNLM"/>
    </source>
</evidence>
<gene>
    <name evidence="1" type="ORF">KIH74_34590</name>
</gene>
<organism evidence="1 2">
    <name type="scientific">Kineosporia corallincola</name>
    <dbReference type="NCBI Taxonomy" id="2835133"/>
    <lineage>
        <taxon>Bacteria</taxon>
        <taxon>Bacillati</taxon>
        <taxon>Actinomycetota</taxon>
        <taxon>Actinomycetes</taxon>
        <taxon>Kineosporiales</taxon>
        <taxon>Kineosporiaceae</taxon>
        <taxon>Kineosporia</taxon>
    </lineage>
</organism>
<evidence type="ECO:0000313" key="2">
    <source>
        <dbReference type="Proteomes" id="UP001197247"/>
    </source>
</evidence>
<name>A0ABS5TTN5_9ACTN</name>
<reference evidence="1 2" key="1">
    <citation type="submission" date="2021-05" db="EMBL/GenBank/DDBJ databases">
        <title>Kineosporia and Streptomyces sp. nov. two new marine actinobacteria isolated from Coral.</title>
        <authorList>
            <person name="Buangrab K."/>
            <person name="Sutthacheep M."/>
            <person name="Yeemin T."/>
            <person name="Harunari E."/>
            <person name="Igarashi Y."/>
            <person name="Kanchanasin P."/>
            <person name="Tanasupawat S."/>
            <person name="Phongsopitanun W."/>
        </authorList>
    </citation>
    <scope>NUCLEOTIDE SEQUENCE [LARGE SCALE GENOMIC DNA]</scope>
    <source>
        <strain evidence="1 2">J2-2</strain>
    </source>
</reference>
<evidence type="ECO:0000313" key="1">
    <source>
        <dbReference type="EMBL" id="MBT0774125.1"/>
    </source>
</evidence>